<dbReference type="Proteomes" id="UP000316628">
    <property type="component" value="Unassembled WGS sequence"/>
</dbReference>
<evidence type="ECO:0000313" key="5">
    <source>
        <dbReference type="Proteomes" id="UP000316628"/>
    </source>
</evidence>
<proteinExistence type="predicted"/>
<feature type="domain" description="Protein NO VEIN C-terminal" evidence="3">
    <location>
        <begin position="246"/>
        <end position="312"/>
    </location>
</feature>
<evidence type="ECO:0000313" key="4">
    <source>
        <dbReference type="EMBL" id="TQM78118.1"/>
    </source>
</evidence>
<organism evidence="4 5">
    <name type="scientific">Saccharothrix saharensis</name>
    <dbReference type="NCBI Taxonomy" id="571190"/>
    <lineage>
        <taxon>Bacteria</taxon>
        <taxon>Bacillati</taxon>
        <taxon>Actinomycetota</taxon>
        <taxon>Actinomycetes</taxon>
        <taxon>Pseudonocardiales</taxon>
        <taxon>Pseudonocardiaceae</taxon>
        <taxon>Saccharothrix</taxon>
    </lineage>
</organism>
<dbReference type="Pfam" id="PF13020">
    <property type="entry name" value="NOV_C"/>
    <property type="match status" value="1"/>
</dbReference>
<reference evidence="4 5" key="1">
    <citation type="submission" date="2019-06" db="EMBL/GenBank/DDBJ databases">
        <title>Sequencing the genomes of 1000 actinobacteria strains.</title>
        <authorList>
            <person name="Klenk H.-P."/>
        </authorList>
    </citation>
    <scope>NUCLEOTIDE SEQUENCE [LARGE SCALE GENOMIC DNA]</scope>
    <source>
        <strain evidence="4 5">DSM 45456</strain>
    </source>
</reference>
<dbReference type="Pfam" id="PF12102">
    <property type="entry name" value="MrcB_N"/>
    <property type="match status" value="1"/>
</dbReference>
<feature type="region of interest" description="Disordered" evidence="1">
    <location>
        <begin position="192"/>
        <end position="211"/>
    </location>
</feature>
<dbReference type="AlphaFoldDB" id="A0A543J5R0"/>
<comment type="caution">
    <text evidence="4">The sequence shown here is derived from an EMBL/GenBank/DDBJ whole genome shotgun (WGS) entry which is preliminary data.</text>
</comment>
<dbReference type="EMBL" id="VFPP01000001">
    <property type="protein sequence ID" value="TQM78118.1"/>
    <property type="molecule type" value="Genomic_DNA"/>
</dbReference>
<accession>A0A543J5R0</accession>
<evidence type="ECO:0000256" key="1">
    <source>
        <dbReference type="SAM" id="MobiDB-lite"/>
    </source>
</evidence>
<dbReference type="InterPro" id="IPR021961">
    <property type="entry name" value="McrB_DNA-bd"/>
</dbReference>
<dbReference type="Gene3D" id="3.30.920.90">
    <property type="match status" value="1"/>
</dbReference>
<name>A0A543J5R0_9PSEU</name>
<evidence type="ECO:0000259" key="3">
    <source>
        <dbReference type="Pfam" id="PF13020"/>
    </source>
</evidence>
<dbReference type="InterPro" id="IPR024975">
    <property type="entry name" value="NOV_C"/>
</dbReference>
<feature type="domain" description="Type IV methyl-directed restriction enzyme EcoKMcrB subunit DNA-binding" evidence="2">
    <location>
        <begin position="17"/>
        <end position="188"/>
    </location>
</feature>
<keyword evidence="5" id="KW-1185">Reference proteome</keyword>
<protein>
    <submittedName>
        <fullName evidence="4">Uncharacterized protein DUF3883</fullName>
    </submittedName>
</protein>
<sequence length="369" mass="40483">MLDAQREFSDEYTDAMRRRGELVRDRMTDWLRARLPLLRAVSVDDLDVDASDGIGRRAEIPWARVHSASRSPRPRDGWYVVYLFDARGESVYLTLMQGTTTWNGNSPVDRPAAELLAAAGRARAALAAELARRPDLRPAIALKGNRGKRARGYEHGTVTALEYRRDAIPTEDVLDADLLFLVSVLGRLHAVDEGPPGPADRPTPELADATASTARAAGRRSTGQGFGLDQAARTAVESHAVARAVLYLRAQGFAVRDVGAVESYDLDATRPGERVYVEVKGTTSTGAEVVLTHNEVRLNADRYPHTMLIVVSDIDLDRDATPPRAQGGRMRVVHPWHAAGEDLTPLAYRYRVPWPHAQRPGRGFVTGGS</sequence>
<gene>
    <name evidence="4" type="ORF">FHX81_0367</name>
</gene>
<evidence type="ECO:0000259" key="2">
    <source>
        <dbReference type="Pfam" id="PF12102"/>
    </source>
</evidence>